<keyword evidence="4 6" id="KW-1133">Transmembrane helix</keyword>
<evidence type="ECO:0000259" key="7">
    <source>
        <dbReference type="Pfam" id="PF00892"/>
    </source>
</evidence>
<evidence type="ECO:0000256" key="4">
    <source>
        <dbReference type="ARBA" id="ARBA00022989"/>
    </source>
</evidence>
<comment type="similarity">
    <text evidence="2">Belongs to the drug/metabolite transporter (DMT) superfamily. 10 TMS drug/metabolite exporter (DME) (TC 2.A.7.3) family.</text>
</comment>
<evidence type="ECO:0000256" key="5">
    <source>
        <dbReference type="ARBA" id="ARBA00023136"/>
    </source>
</evidence>
<dbReference type="RefSeq" id="WP_188071412.1">
    <property type="nucleotide sequence ID" value="NZ_BSPS01000001.1"/>
</dbReference>
<dbReference type="Pfam" id="PF00892">
    <property type="entry name" value="EamA"/>
    <property type="match status" value="2"/>
</dbReference>
<feature type="transmembrane region" description="Helical" evidence="6">
    <location>
        <begin position="75"/>
        <end position="99"/>
    </location>
</feature>
<evidence type="ECO:0000313" key="8">
    <source>
        <dbReference type="EMBL" id="MBB3925871.1"/>
    </source>
</evidence>
<reference evidence="8 9" key="1">
    <citation type="submission" date="2020-08" db="EMBL/GenBank/DDBJ databases">
        <title>Genomic Encyclopedia of Type Strains, Phase IV (KMG-IV): sequencing the most valuable type-strain genomes for metagenomic binning, comparative biology and taxonomic classification.</title>
        <authorList>
            <person name="Goeker M."/>
        </authorList>
    </citation>
    <scope>NUCLEOTIDE SEQUENCE [LARGE SCALE GENOMIC DNA]</scope>
    <source>
        <strain evidence="8 9">DSM 26189</strain>
    </source>
</reference>
<organism evidence="8 9">
    <name type="scientific">Sphingobium jiangsuense</name>
    <dbReference type="NCBI Taxonomy" id="870476"/>
    <lineage>
        <taxon>Bacteria</taxon>
        <taxon>Pseudomonadati</taxon>
        <taxon>Pseudomonadota</taxon>
        <taxon>Alphaproteobacteria</taxon>
        <taxon>Sphingomonadales</taxon>
        <taxon>Sphingomonadaceae</taxon>
        <taxon>Sphingobium</taxon>
    </lineage>
</organism>
<dbReference type="GO" id="GO:0016020">
    <property type="term" value="C:membrane"/>
    <property type="evidence" value="ECO:0007669"/>
    <property type="project" value="UniProtKB-SubCell"/>
</dbReference>
<comment type="caution">
    <text evidence="8">The sequence shown here is derived from an EMBL/GenBank/DDBJ whole genome shotgun (WGS) entry which is preliminary data.</text>
</comment>
<dbReference type="PANTHER" id="PTHR22911">
    <property type="entry name" value="ACYL-MALONYL CONDENSING ENZYME-RELATED"/>
    <property type="match status" value="1"/>
</dbReference>
<evidence type="ECO:0000256" key="3">
    <source>
        <dbReference type="ARBA" id="ARBA00022692"/>
    </source>
</evidence>
<evidence type="ECO:0000256" key="6">
    <source>
        <dbReference type="SAM" id="Phobius"/>
    </source>
</evidence>
<evidence type="ECO:0000313" key="9">
    <source>
        <dbReference type="Proteomes" id="UP000571950"/>
    </source>
</evidence>
<dbReference type="AlphaFoldDB" id="A0A7W6FP92"/>
<feature type="transmembrane region" description="Helical" evidence="6">
    <location>
        <begin position="269"/>
        <end position="287"/>
    </location>
</feature>
<dbReference type="InterPro" id="IPR037185">
    <property type="entry name" value="EmrE-like"/>
</dbReference>
<accession>A0A7W6FP92</accession>
<feature type="transmembrane region" description="Helical" evidence="6">
    <location>
        <begin position="216"/>
        <end position="233"/>
    </location>
</feature>
<feature type="domain" description="EamA" evidence="7">
    <location>
        <begin position="161"/>
        <end position="286"/>
    </location>
</feature>
<comment type="subcellular location">
    <subcellularLocation>
        <location evidence="1">Membrane</location>
        <topology evidence="1">Multi-pass membrane protein</topology>
    </subcellularLocation>
</comment>
<feature type="transmembrane region" description="Helical" evidence="6">
    <location>
        <begin position="154"/>
        <end position="173"/>
    </location>
</feature>
<dbReference type="EMBL" id="JACIDT010000004">
    <property type="protein sequence ID" value="MBB3925871.1"/>
    <property type="molecule type" value="Genomic_DNA"/>
</dbReference>
<dbReference type="SUPFAM" id="SSF103481">
    <property type="entry name" value="Multidrug resistance efflux transporter EmrE"/>
    <property type="match status" value="2"/>
</dbReference>
<keyword evidence="5 6" id="KW-0472">Membrane</keyword>
<protein>
    <submittedName>
        <fullName evidence="8">Drug/metabolite transporter (DMT)-like permease</fullName>
    </submittedName>
</protein>
<dbReference type="InterPro" id="IPR000620">
    <property type="entry name" value="EamA_dom"/>
</dbReference>
<dbReference type="PANTHER" id="PTHR22911:SF6">
    <property type="entry name" value="SOLUTE CARRIER FAMILY 35 MEMBER G1"/>
    <property type="match status" value="1"/>
</dbReference>
<feature type="transmembrane region" description="Helical" evidence="6">
    <location>
        <begin position="185"/>
        <end position="204"/>
    </location>
</feature>
<evidence type="ECO:0000256" key="1">
    <source>
        <dbReference type="ARBA" id="ARBA00004141"/>
    </source>
</evidence>
<feature type="transmembrane region" description="Helical" evidence="6">
    <location>
        <begin position="130"/>
        <end position="148"/>
    </location>
</feature>
<dbReference type="Proteomes" id="UP000571950">
    <property type="component" value="Unassembled WGS sequence"/>
</dbReference>
<keyword evidence="9" id="KW-1185">Reference proteome</keyword>
<proteinExistence type="inferred from homology"/>
<feature type="transmembrane region" description="Helical" evidence="6">
    <location>
        <begin position="16"/>
        <end position="35"/>
    </location>
</feature>
<name>A0A7W6FP92_9SPHN</name>
<keyword evidence="3 6" id="KW-0812">Transmembrane</keyword>
<evidence type="ECO:0000256" key="2">
    <source>
        <dbReference type="ARBA" id="ARBA00009853"/>
    </source>
</evidence>
<gene>
    <name evidence="8" type="ORF">GGR43_001586</name>
</gene>
<sequence>MNSDEQGRKPDNARGALWMLASGLTYSLAMALVKLLGDDYSSATQNMVRQGLGFVILLPFILRRPRMAFTMRRPAIMLARCAATSVSIILAFNSFHALGLAEANALSFTRALFLVPLAALLLGESMDRHKALATAAGFGGVLIILAPGSPHSLIGWPAAQGLLAALLVSWSIISVKSMTRDHSDLALLTWSTLLGGLFTAPFAMMSWRTPTLEDTALLGLMGLLGVVTQACYIRGMALGEAGLMAPLDYVRILFTTLLGYVMFSELPTGNSYAGIAVIIATALYVTMHGRRRDLARAMEPE</sequence>
<feature type="domain" description="EamA" evidence="7">
    <location>
        <begin position="14"/>
        <end position="145"/>
    </location>
</feature>